<dbReference type="Pfam" id="PF09932">
    <property type="entry name" value="DUF2164"/>
    <property type="match status" value="1"/>
</dbReference>
<protein>
    <submittedName>
        <fullName evidence="1">DUF2164 family protein</fullName>
    </submittedName>
</protein>
<name>A0ABS2C9F1_9NEIS</name>
<evidence type="ECO:0000313" key="1">
    <source>
        <dbReference type="EMBL" id="MBM5570753.1"/>
    </source>
</evidence>
<accession>A0ABS2C9F1</accession>
<dbReference type="Proteomes" id="UP001195660">
    <property type="component" value="Unassembled WGS sequence"/>
</dbReference>
<proteinExistence type="predicted"/>
<gene>
    <name evidence="1" type="ORF">GM173_04060</name>
</gene>
<comment type="caution">
    <text evidence="1">The sequence shown here is derived from an EMBL/GenBank/DDBJ whole genome shotgun (WGS) entry which is preliminary data.</text>
</comment>
<sequence>MTIQLDKALHPQLHASIQRYCSDELDLEIGELQAGFLLDYIVREIGPHIYNQAISDAQAHIIQQAEALPESCFELTGTYWSKKKR</sequence>
<reference evidence="1 2" key="1">
    <citation type="submission" date="2019-11" db="EMBL/GenBank/DDBJ databases">
        <title>Novel Deefgea species.</title>
        <authorList>
            <person name="Han J.-H."/>
        </authorList>
    </citation>
    <scope>NUCLEOTIDE SEQUENCE [LARGE SCALE GENOMIC DNA]</scope>
    <source>
        <strain evidence="1 2">LMG 24817</strain>
    </source>
</reference>
<dbReference type="RefSeq" id="WP_203570031.1">
    <property type="nucleotide sequence ID" value="NZ_WOFE01000001.1"/>
</dbReference>
<evidence type="ECO:0000313" key="2">
    <source>
        <dbReference type="Proteomes" id="UP001195660"/>
    </source>
</evidence>
<dbReference type="EMBL" id="WOFE01000001">
    <property type="protein sequence ID" value="MBM5570753.1"/>
    <property type="molecule type" value="Genomic_DNA"/>
</dbReference>
<organism evidence="1 2">
    <name type="scientific">Deefgea chitinilytica</name>
    <dbReference type="NCBI Taxonomy" id="570276"/>
    <lineage>
        <taxon>Bacteria</taxon>
        <taxon>Pseudomonadati</taxon>
        <taxon>Pseudomonadota</taxon>
        <taxon>Betaproteobacteria</taxon>
        <taxon>Neisseriales</taxon>
        <taxon>Chitinibacteraceae</taxon>
        <taxon>Deefgea</taxon>
    </lineage>
</organism>
<keyword evidence="2" id="KW-1185">Reference proteome</keyword>
<dbReference type="InterPro" id="IPR018680">
    <property type="entry name" value="DUF2164"/>
</dbReference>